<dbReference type="Proteomes" id="UP000008237">
    <property type="component" value="Unassembled WGS sequence"/>
</dbReference>
<evidence type="ECO:0000256" key="1">
    <source>
        <dbReference type="ARBA" id="ARBA00022723"/>
    </source>
</evidence>
<dbReference type="SUPFAM" id="SSF144232">
    <property type="entry name" value="HIT/MYND zinc finger-like"/>
    <property type="match status" value="1"/>
</dbReference>
<evidence type="ECO:0000256" key="2">
    <source>
        <dbReference type="ARBA" id="ARBA00022771"/>
    </source>
</evidence>
<dbReference type="InterPro" id="IPR002893">
    <property type="entry name" value="Znf_MYND"/>
</dbReference>
<keyword evidence="3" id="KW-0862">Zinc</keyword>
<evidence type="ECO:0000313" key="6">
    <source>
        <dbReference type="Proteomes" id="UP000008237"/>
    </source>
</evidence>
<dbReference type="GO" id="GO:0008270">
    <property type="term" value="F:zinc ion binding"/>
    <property type="evidence" value="ECO:0007669"/>
    <property type="project" value="UniProtKB-KW"/>
</dbReference>
<accession>E2C2A3</accession>
<reference evidence="5 6" key="1">
    <citation type="journal article" date="2010" name="Science">
        <title>Genomic comparison of the ants Camponotus floridanus and Harpegnathos saltator.</title>
        <authorList>
            <person name="Bonasio R."/>
            <person name="Zhang G."/>
            <person name="Ye C."/>
            <person name="Mutti N.S."/>
            <person name="Fang X."/>
            <person name="Qin N."/>
            <person name="Donahue G."/>
            <person name="Yang P."/>
            <person name="Li Q."/>
            <person name="Li C."/>
            <person name="Zhang P."/>
            <person name="Huang Z."/>
            <person name="Berger S.L."/>
            <person name="Reinberg D."/>
            <person name="Wang J."/>
            <person name="Liebig J."/>
        </authorList>
    </citation>
    <scope>NUCLEOTIDE SEQUENCE [LARGE SCALE GENOMIC DNA]</scope>
    <source>
        <strain evidence="5 6">R22 G/1</strain>
    </source>
</reference>
<dbReference type="Pfam" id="PF01753">
    <property type="entry name" value="zf-MYND"/>
    <property type="match status" value="1"/>
</dbReference>
<evidence type="ECO:0000313" key="5">
    <source>
        <dbReference type="EMBL" id="EFN77923.1"/>
    </source>
</evidence>
<dbReference type="AlphaFoldDB" id="E2C2A3"/>
<organism evidence="6">
    <name type="scientific">Harpegnathos saltator</name>
    <name type="common">Jerdon's jumping ant</name>
    <dbReference type="NCBI Taxonomy" id="610380"/>
    <lineage>
        <taxon>Eukaryota</taxon>
        <taxon>Metazoa</taxon>
        <taxon>Ecdysozoa</taxon>
        <taxon>Arthropoda</taxon>
        <taxon>Hexapoda</taxon>
        <taxon>Insecta</taxon>
        <taxon>Pterygota</taxon>
        <taxon>Neoptera</taxon>
        <taxon>Endopterygota</taxon>
        <taxon>Hymenoptera</taxon>
        <taxon>Apocrita</taxon>
        <taxon>Aculeata</taxon>
        <taxon>Formicoidea</taxon>
        <taxon>Formicidae</taxon>
        <taxon>Ponerinae</taxon>
        <taxon>Ponerini</taxon>
        <taxon>Harpegnathos</taxon>
    </lineage>
</organism>
<dbReference type="EMBL" id="GL452104">
    <property type="protein sequence ID" value="EFN77923.1"/>
    <property type="molecule type" value="Genomic_DNA"/>
</dbReference>
<feature type="non-terminal residue" evidence="5">
    <location>
        <position position="122"/>
    </location>
</feature>
<evidence type="ECO:0000256" key="3">
    <source>
        <dbReference type="ARBA" id="ARBA00022833"/>
    </source>
</evidence>
<proteinExistence type="predicted"/>
<name>E2C2A3_HARSA</name>
<keyword evidence="1" id="KW-0479">Metal-binding</keyword>
<protein>
    <recommendedName>
        <fullName evidence="4">MYND-type domain-containing protein</fullName>
    </recommendedName>
</protein>
<keyword evidence="6" id="KW-1185">Reference proteome</keyword>
<gene>
    <name evidence="5" type="ORF">EAI_16857</name>
</gene>
<keyword evidence="2" id="KW-0863">Zinc-finger</keyword>
<feature type="domain" description="MYND-type" evidence="4">
    <location>
        <begin position="6"/>
        <end position="44"/>
    </location>
</feature>
<evidence type="ECO:0000259" key="4">
    <source>
        <dbReference type="Pfam" id="PF01753"/>
    </source>
</evidence>
<sequence length="122" mass="14270">FHPDLCHVCKLAKKDVVLCNSCMMITYCCIEHKILHLLQHVDFCRAIQMLPREYLSLNIRRSNVETWIESKEHLLQLVENLVGRPLYLYEVQILMFTKQCLLVCPQQNNLLTCPACLSVSYC</sequence>
<dbReference type="InParanoid" id="E2C2A3"/>
<feature type="non-terminal residue" evidence="5">
    <location>
        <position position="1"/>
    </location>
</feature>